<dbReference type="InterPro" id="IPR001509">
    <property type="entry name" value="Epimerase_deHydtase"/>
</dbReference>
<dbReference type="GO" id="GO:0016787">
    <property type="term" value="F:hydrolase activity"/>
    <property type="evidence" value="ECO:0007669"/>
    <property type="project" value="UniProtKB-KW"/>
</dbReference>
<dbReference type="Gene3D" id="3.40.50.720">
    <property type="entry name" value="NAD(P)-binding Rossmann-like Domain"/>
    <property type="match status" value="1"/>
</dbReference>
<evidence type="ECO:0000313" key="5">
    <source>
        <dbReference type="Proteomes" id="UP000236732"/>
    </source>
</evidence>
<dbReference type="GO" id="GO:0016020">
    <property type="term" value="C:membrane"/>
    <property type="evidence" value="ECO:0007669"/>
    <property type="project" value="TreeGrafter"/>
</dbReference>
<gene>
    <name evidence="4" type="ORF">SAMN05444920_116273</name>
</gene>
<dbReference type="InterPro" id="IPR050266">
    <property type="entry name" value="AB_hydrolase_sf"/>
</dbReference>
<protein>
    <submittedName>
        <fullName evidence="4">Nucleoside-diphosphate-sugar epimerase</fullName>
    </submittedName>
</protein>
<evidence type="ECO:0000259" key="2">
    <source>
        <dbReference type="Pfam" id="PF00561"/>
    </source>
</evidence>
<sequence length="552" mass="57796">MDAIVFGGGGFIGRSLVAELLGRGQSVAAGVRGRPERLTTWLADQGVDTGRLTVVTADISQPLTGLPEARDVYNTAGNYAFGLDPAQARAANVAGPLHVVDWAATVPGLRRLIHIGGYRIAEGQGGKSGGGAYEASKKEGDKAVRARARELGVPLTMAHPSTVIGPGQYIGLASVVHDLWRGRLPAVPGSPEVFLPVVTVGYVARFLAELPASPPGQDHWLLDDDTPLLPDLLRLLAGHMGVAAPRRHVPIGLLERLPRALTGADPETLPFLSTDRYPTASAHALAAGAGLSMPPVREELRHWADHLVASRFGTTEPWPGTQGFQDIAGSRTWVIGDRTRPAHVLLPGLPMNADMWAPLASHLKGPILTADLPGLGRSAPGESLDRWLEELLAPAETRPVLVGHSLACGPALRFAARHPDRVAGLVLVAPAFLQPVGPAYLRSAPAAALLRRAPVAKLLGLPADDPAVTASLADLERPGVARRVVKALRTAAAPANRAELRHLLTTVTVPVTIIAGTADAPVETALATAQVTGAGHYPQLTHPDQVADLLGV</sequence>
<dbReference type="Gene3D" id="3.40.50.1820">
    <property type="entry name" value="alpha/beta hydrolase"/>
    <property type="match status" value="1"/>
</dbReference>
<dbReference type="SUPFAM" id="SSF51735">
    <property type="entry name" value="NAD(P)-binding Rossmann-fold domains"/>
    <property type="match status" value="1"/>
</dbReference>
<dbReference type="AlphaFoldDB" id="A0A1H6ERP7"/>
<feature type="domain" description="AB hydrolase-1" evidence="2">
    <location>
        <begin position="344"/>
        <end position="434"/>
    </location>
</feature>
<keyword evidence="1" id="KW-0378">Hydrolase</keyword>
<dbReference type="InterPro" id="IPR000073">
    <property type="entry name" value="AB_hydrolase_1"/>
</dbReference>
<accession>A0A1H6ERP7</accession>
<dbReference type="Pfam" id="PF00561">
    <property type="entry name" value="Abhydrolase_1"/>
    <property type="match status" value="1"/>
</dbReference>
<reference evidence="4 5" key="1">
    <citation type="submission" date="2016-10" db="EMBL/GenBank/DDBJ databases">
        <authorList>
            <person name="de Groot N.N."/>
        </authorList>
    </citation>
    <scope>NUCLEOTIDE SEQUENCE [LARGE SCALE GENOMIC DNA]</scope>
    <source>
        <strain evidence="4 5">CGMCC 4.7037</strain>
    </source>
</reference>
<feature type="domain" description="NAD-dependent epimerase/dehydratase" evidence="3">
    <location>
        <begin position="4"/>
        <end position="169"/>
    </location>
</feature>
<dbReference type="InterPro" id="IPR029058">
    <property type="entry name" value="AB_hydrolase_fold"/>
</dbReference>
<dbReference type="SUPFAM" id="SSF53474">
    <property type="entry name" value="alpha/beta-Hydrolases"/>
    <property type="match status" value="1"/>
</dbReference>
<evidence type="ECO:0000259" key="3">
    <source>
        <dbReference type="Pfam" id="PF01370"/>
    </source>
</evidence>
<evidence type="ECO:0000256" key="1">
    <source>
        <dbReference type="ARBA" id="ARBA00022801"/>
    </source>
</evidence>
<dbReference type="InterPro" id="IPR036291">
    <property type="entry name" value="NAD(P)-bd_dom_sf"/>
</dbReference>
<evidence type="ECO:0000313" key="4">
    <source>
        <dbReference type="EMBL" id="SEH00537.1"/>
    </source>
</evidence>
<dbReference type="EMBL" id="FNVT01000016">
    <property type="protein sequence ID" value="SEH00537.1"/>
    <property type="molecule type" value="Genomic_DNA"/>
</dbReference>
<proteinExistence type="predicted"/>
<dbReference type="PANTHER" id="PTHR43798:SF31">
    <property type="entry name" value="AB HYDROLASE SUPERFAMILY PROTEIN YCLE"/>
    <property type="match status" value="1"/>
</dbReference>
<dbReference type="Proteomes" id="UP000236732">
    <property type="component" value="Unassembled WGS sequence"/>
</dbReference>
<name>A0A1H6ERP7_9ACTN</name>
<dbReference type="PANTHER" id="PTHR43798">
    <property type="entry name" value="MONOACYLGLYCEROL LIPASE"/>
    <property type="match status" value="1"/>
</dbReference>
<dbReference type="RefSeq" id="WP_235030728.1">
    <property type="nucleotide sequence ID" value="NZ_FNVT01000016.1"/>
</dbReference>
<dbReference type="Pfam" id="PF01370">
    <property type="entry name" value="Epimerase"/>
    <property type="match status" value="1"/>
</dbReference>
<organism evidence="4 5">
    <name type="scientific">Nonomuraea solani</name>
    <dbReference type="NCBI Taxonomy" id="1144553"/>
    <lineage>
        <taxon>Bacteria</taxon>
        <taxon>Bacillati</taxon>
        <taxon>Actinomycetota</taxon>
        <taxon>Actinomycetes</taxon>
        <taxon>Streptosporangiales</taxon>
        <taxon>Streptosporangiaceae</taxon>
        <taxon>Nonomuraea</taxon>
    </lineage>
</organism>
<keyword evidence="5" id="KW-1185">Reference proteome</keyword>